<feature type="chain" id="PRO_5043397961" evidence="3">
    <location>
        <begin position="27"/>
        <end position="371"/>
    </location>
</feature>
<proteinExistence type="inferred from homology"/>
<dbReference type="RefSeq" id="WP_279524797.1">
    <property type="nucleotide sequence ID" value="NZ_JARVII010000020.1"/>
</dbReference>
<dbReference type="PANTHER" id="PTHR47235:SF1">
    <property type="entry name" value="BLR6548 PROTEIN"/>
    <property type="match status" value="1"/>
</dbReference>
<evidence type="ECO:0000313" key="6">
    <source>
        <dbReference type="Proteomes" id="UP001237156"/>
    </source>
</evidence>
<evidence type="ECO:0000313" key="5">
    <source>
        <dbReference type="EMBL" id="MDG9699993.1"/>
    </source>
</evidence>
<keyword evidence="2 3" id="KW-0732">Signal</keyword>
<protein>
    <submittedName>
        <fullName evidence="5">ABC transporter substrate-binding protein</fullName>
    </submittedName>
</protein>
<dbReference type="Proteomes" id="UP001237156">
    <property type="component" value="Unassembled WGS sequence"/>
</dbReference>
<dbReference type="SUPFAM" id="SSF53822">
    <property type="entry name" value="Periplasmic binding protein-like I"/>
    <property type="match status" value="1"/>
</dbReference>
<dbReference type="Pfam" id="PF13458">
    <property type="entry name" value="Peripla_BP_6"/>
    <property type="match status" value="1"/>
</dbReference>
<dbReference type="Gene3D" id="3.40.50.2300">
    <property type="match status" value="2"/>
</dbReference>
<dbReference type="PANTHER" id="PTHR47235">
    <property type="entry name" value="BLR6548 PROTEIN"/>
    <property type="match status" value="1"/>
</dbReference>
<dbReference type="AlphaFoldDB" id="A0AAW6RNR1"/>
<evidence type="ECO:0000256" key="3">
    <source>
        <dbReference type="SAM" id="SignalP"/>
    </source>
</evidence>
<evidence type="ECO:0000259" key="4">
    <source>
        <dbReference type="Pfam" id="PF13458"/>
    </source>
</evidence>
<accession>A0AAW6RNR1</accession>
<organism evidence="5 6">
    <name type="scientific">Ottowia cancrivicina</name>
    <dbReference type="NCBI Taxonomy" id="3040346"/>
    <lineage>
        <taxon>Bacteria</taxon>
        <taxon>Pseudomonadati</taxon>
        <taxon>Pseudomonadota</taxon>
        <taxon>Betaproteobacteria</taxon>
        <taxon>Burkholderiales</taxon>
        <taxon>Comamonadaceae</taxon>
        <taxon>Ottowia</taxon>
    </lineage>
</organism>
<dbReference type="EMBL" id="JARVII010000020">
    <property type="protein sequence ID" value="MDG9699993.1"/>
    <property type="molecule type" value="Genomic_DNA"/>
</dbReference>
<feature type="signal peptide" evidence="3">
    <location>
        <begin position="1"/>
        <end position="26"/>
    </location>
</feature>
<reference evidence="5 6" key="1">
    <citation type="submission" date="2023-04" db="EMBL/GenBank/DDBJ databases">
        <title>Ottowia paracancer sp. nov., isolated from human stomach.</title>
        <authorList>
            <person name="Song Y."/>
        </authorList>
    </citation>
    <scope>NUCLEOTIDE SEQUENCE [LARGE SCALE GENOMIC DNA]</scope>
    <source>
        <strain evidence="5 6">10c7w1</strain>
    </source>
</reference>
<evidence type="ECO:0000256" key="1">
    <source>
        <dbReference type="ARBA" id="ARBA00010062"/>
    </source>
</evidence>
<name>A0AAW6RNR1_9BURK</name>
<sequence length="371" mass="39695">MAALLKFVMATACAVAWGAVPLAACAQEALEVVQIVPLSGPLAQAGREINAMTRATLDDYNRNAKGGVRIELKSLDDGYSAVKATQAASSAVSSAQAFLSCFGSPSCLAQQQICAKAKVPLLGPVAGSSALRGKQAWYTYAVRAPASSELLRLLGFINATGLKSVGVFIQEDGFGIDYASELDKLRDRFPDLRFVPRRFNASLPDYRRAAEELMASRPDALLLLADSQQSAALLDAWRAKAALPLVLNLAAQADAQYADRVKGHMGMAAFVTVTPSPWGSRLPAQQDYQRIAKAAGLKPSYLSFESYLNARLLIEAVKNGQVKNKTDLSRWLDAAANIDLGTGYGLNYKGERQGASHTDLAVLTPEGKFKH</sequence>
<gene>
    <name evidence="5" type="ORF">QB898_09775</name>
</gene>
<evidence type="ECO:0000256" key="2">
    <source>
        <dbReference type="ARBA" id="ARBA00022729"/>
    </source>
</evidence>
<dbReference type="InterPro" id="IPR028081">
    <property type="entry name" value="Leu-bd"/>
</dbReference>
<dbReference type="InterPro" id="IPR028082">
    <property type="entry name" value="Peripla_BP_I"/>
</dbReference>
<comment type="caution">
    <text evidence="5">The sequence shown here is derived from an EMBL/GenBank/DDBJ whole genome shotgun (WGS) entry which is preliminary data.</text>
</comment>
<keyword evidence="6" id="KW-1185">Reference proteome</keyword>
<comment type="similarity">
    <text evidence="1">Belongs to the leucine-binding protein family.</text>
</comment>
<feature type="domain" description="Leucine-binding protein" evidence="4">
    <location>
        <begin position="34"/>
        <end position="320"/>
    </location>
</feature>